<protein>
    <submittedName>
        <fullName evidence="2">Lysophospholipase</fullName>
        <ecNumber evidence="2">3.1.1.5</ecNumber>
    </submittedName>
</protein>
<dbReference type="RefSeq" id="WP_183789291.1">
    <property type="nucleotide sequence ID" value="NZ_JACIDU010000002.1"/>
</dbReference>
<organism evidence="2 3">
    <name type="scientific">Allorhizobium borbori</name>
    <dbReference type="NCBI Taxonomy" id="485907"/>
    <lineage>
        <taxon>Bacteria</taxon>
        <taxon>Pseudomonadati</taxon>
        <taxon>Pseudomonadota</taxon>
        <taxon>Alphaproteobacteria</taxon>
        <taxon>Hyphomicrobiales</taxon>
        <taxon>Rhizobiaceae</taxon>
        <taxon>Rhizobium/Agrobacterium group</taxon>
        <taxon>Allorhizobium</taxon>
    </lineage>
</organism>
<dbReference type="PANTHER" id="PTHR11614">
    <property type="entry name" value="PHOSPHOLIPASE-RELATED"/>
    <property type="match status" value="1"/>
</dbReference>
<proteinExistence type="predicted"/>
<gene>
    <name evidence="2" type="ORF">GGQ66_000619</name>
</gene>
<keyword evidence="3" id="KW-1185">Reference proteome</keyword>
<sequence length="319" mass="34786">MDAPLYALSPEHLTFGGEKTLGFFEGHDGIRLRYAIFRPDHATPRGTVVIVQGRNECIEKYLETIRDLTAAGFVVATFDLRGQALSGRLGRNPRAGHVRHFRDYLADVDHFLSAIVEPAAAQPIHILAHSLGGLIALSLAPRLGARISRMVVSAPLVGLSGLPVSPRLAFSVAAFFSTFGLGEKPLGKERGAMPFDGNPLTSCPTRFGDFSRLRETHSDLGIGPPTARWLNEIRKAMTRVLRPEHLTGITIPTLILAPALDGVVPFTAMEGLARRFRAGRLIPIPGARHELLMEQDRYRAQALAAILAFLPEKTEPLTD</sequence>
<dbReference type="EMBL" id="JACIDU010000002">
    <property type="protein sequence ID" value="MBB4102091.1"/>
    <property type="molecule type" value="Genomic_DNA"/>
</dbReference>
<dbReference type="Pfam" id="PF12146">
    <property type="entry name" value="Hydrolase_4"/>
    <property type="match status" value="1"/>
</dbReference>
<dbReference type="InterPro" id="IPR022742">
    <property type="entry name" value="Hydrolase_4"/>
</dbReference>
<evidence type="ECO:0000313" key="2">
    <source>
        <dbReference type="EMBL" id="MBB4102091.1"/>
    </source>
</evidence>
<reference evidence="2 3" key="1">
    <citation type="submission" date="2020-08" db="EMBL/GenBank/DDBJ databases">
        <title>Genomic Encyclopedia of Type Strains, Phase IV (KMG-IV): sequencing the most valuable type-strain genomes for metagenomic binning, comparative biology and taxonomic classification.</title>
        <authorList>
            <person name="Goeker M."/>
        </authorList>
    </citation>
    <scope>NUCLEOTIDE SEQUENCE [LARGE SCALE GENOMIC DNA]</scope>
    <source>
        <strain evidence="2 3">DSM 26385</strain>
    </source>
</reference>
<feature type="domain" description="Serine aminopeptidase S33" evidence="1">
    <location>
        <begin position="43"/>
        <end position="296"/>
    </location>
</feature>
<dbReference type="GO" id="GO:0004622">
    <property type="term" value="F:phosphatidylcholine lysophospholipase activity"/>
    <property type="evidence" value="ECO:0007669"/>
    <property type="project" value="UniProtKB-EC"/>
</dbReference>
<dbReference type="SUPFAM" id="SSF53474">
    <property type="entry name" value="alpha/beta-Hydrolases"/>
    <property type="match status" value="1"/>
</dbReference>
<dbReference type="Proteomes" id="UP000584824">
    <property type="component" value="Unassembled WGS sequence"/>
</dbReference>
<keyword evidence="2" id="KW-0378">Hydrolase</keyword>
<evidence type="ECO:0000259" key="1">
    <source>
        <dbReference type="Pfam" id="PF12146"/>
    </source>
</evidence>
<comment type="caution">
    <text evidence="2">The sequence shown here is derived from an EMBL/GenBank/DDBJ whole genome shotgun (WGS) entry which is preliminary data.</text>
</comment>
<dbReference type="AlphaFoldDB" id="A0A7W6K0Q8"/>
<dbReference type="EC" id="3.1.1.5" evidence="2"/>
<dbReference type="InterPro" id="IPR029058">
    <property type="entry name" value="AB_hydrolase_fold"/>
</dbReference>
<dbReference type="InterPro" id="IPR051044">
    <property type="entry name" value="MAG_DAG_Lipase"/>
</dbReference>
<accession>A0A7W6K0Q8</accession>
<name>A0A7W6K0Q8_9HYPH</name>
<dbReference type="Gene3D" id="3.40.50.1820">
    <property type="entry name" value="alpha/beta hydrolase"/>
    <property type="match status" value="1"/>
</dbReference>
<evidence type="ECO:0000313" key="3">
    <source>
        <dbReference type="Proteomes" id="UP000584824"/>
    </source>
</evidence>